<dbReference type="InterPro" id="IPR006664">
    <property type="entry name" value="OMP_bac"/>
</dbReference>
<dbReference type="CDD" id="cd07185">
    <property type="entry name" value="OmpA_C-like"/>
    <property type="match status" value="1"/>
</dbReference>
<dbReference type="EMBL" id="CADCTR010000003">
    <property type="protein sequence ID" value="CAA9210681.1"/>
    <property type="molecule type" value="Genomic_DNA"/>
</dbReference>
<dbReference type="PANTHER" id="PTHR30329:SF21">
    <property type="entry name" value="LIPOPROTEIN YIAD-RELATED"/>
    <property type="match status" value="1"/>
</dbReference>
<proteinExistence type="predicted"/>
<comment type="subcellular location">
    <subcellularLocation>
        <location evidence="1">Cell outer membrane</location>
    </subcellularLocation>
</comment>
<evidence type="ECO:0000256" key="3">
    <source>
        <dbReference type="ARBA" id="ARBA00023237"/>
    </source>
</evidence>
<dbReference type="SUPFAM" id="SSF103088">
    <property type="entry name" value="OmpA-like"/>
    <property type="match status" value="1"/>
</dbReference>
<dbReference type="PROSITE" id="PS51123">
    <property type="entry name" value="OMPA_2"/>
    <property type="match status" value="1"/>
</dbReference>
<dbReference type="InterPro" id="IPR036737">
    <property type="entry name" value="OmpA-like_sf"/>
</dbReference>
<name>A0A6J4H2D6_9CHLR</name>
<evidence type="ECO:0000256" key="1">
    <source>
        <dbReference type="ARBA" id="ARBA00004442"/>
    </source>
</evidence>
<organism evidence="6">
    <name type="scientific">uncultured Chloroflexia bacterium</name>
    <dbReference type="NCBI Taxonomy" id="1672391"/>
    <lineage>
        <taxon>Bacteria</taxon>
        <taxon>Bacillati</taxon>
        <taxon>Chloroflexota</taxon>
        <taxon>Chloroflexia</taxon>
        <taxon>environmental samples</taxon>
    </lineage>
</organism>
<dbReference type="Pfam" id="PF00691">
    <property type="entry name" value="OmpA"/>
    <property type="match status" value="1"/>
</dbReference>
<reference evidence="6" key="1">
    <citation type="submission" date="2020-02" db="EMBL/GenBank/DDBJ databases">
        <authorList>
            <person name="Meier V. D."/>
        </authorList>
    </citation>
    <scope>NUCLEOTIDE SEQUENCE</scope>
    <source>
        <strain evidence="6">AVDCRST_MAG93</strain>
    </source>
</reference>
<evidence type="ECO:0000256" key="4">
    <source>
        <dbReference type="PROSITE-ProRule" id="PRU00473"/>
    </source>
</evidence>
<sequence length="149" mass="16492">MISPMGMLVRLSTLLLLLVPSMAAALSPWMVFFDQGSARIHTQFNVTLDHVAAWHRNTDIRMFRVTGFTDTSGPTEANMRLALQRAEAVKAAMVDRGIPRGVIQAEAKGEATDRLLVETGDGVAHRENRRVEIIAERMCRPPPENVPVC</sequence>
<gene>
    <name evidence="6" type="ORF">AVDCRST_MAG93-9</name>
</gene>
<dbReference type="InterPro" id="IPR006665">
    <property type="entry name" value="OmpA-like"/>
</dbReference>
<protein>
    <recommendedName>
        <fullName evidence="5">OmpA-like domain-containing protein</fullName>
    </recommendedName>
</protein>
<evidence type="ECO:0000259" key="5">
    <source>
        <dbReference type="PROSITE" id="PS51123"/>
    </source>
</evidence>
<evidence type="ECO:0000313" key="6">
    <source>
        <dbReference type="EMBL" id="CAA9210681.1"/>
    </source>
</evidence>
<keyword evidence="3" id="KW-0998">Cell outer membrane</keyword>
<accession>A0A6J4H2D6</accession>
<evidence type="ECO:0000256" key="2">
    <source>
        <dbReference type="ARBA" id="ARBA00023136"/>
    </source>
</evidence>
<dbReference type="InterPro" id="IPR050330">
    <property type="entry name" value="Bact_OuterMem_StrucFunc"/>
</dbReference>
<dbReference type="Gene3D" id="3.30.1330.60">
    <property type="entry name" value="OmpA-like domain"/>
    <property type="match status" value="1"/>
</dbReference>
<dbReference type="AlphaFoldDB" id="A0A6J4H2D6"/>
<keyword evidence="2 4" id="KW-0472">Membrane</keyword>
<dbReference type="PANTHER" id="PTHR30329">
    <property type="entry name" value="STATOR ELEMENT OF FLAGELLAR MOTOR COMPLEX"/>
    <property type="match status" value="1"/>
</dbReference>
<dbReference type="GO" id="GO:0009279">
    <property type="term" value="C:cell outer membrane"/>
    <property type="evidence" value="ECO:0007669"/>
    <property type="project" value="UniProtKB-SubCell"/>
</dbReference>
<dbReference type="PRINTS" id="PR01021">
    <property type="entry name" value="OMPADOMAIN"/>
</dbReference>
<feature type="domain" description="OmpA-like" evidence="5">
    <location>
        <begin position="20"/>
        <end position="139"/>
    </location>
</feature>